<reference evidence="2" key="1">
    <citation type="submission" date="2020-02" db="EMBL/GenBank/DDBJ databases">
        <authorList>
            <person name="Meier V. D."/>
        </authorList>
    </citation>
    <scope>NUCLEOTIDE SEQUENCE</scope>
    <source>
        <strain evidence="2">AVDCRST_MAG88</strain>
    </source>
</reference>
<name>A0A6J4VPP4_9BACT</name>
<dbReference type="EMBL" id="CADCWM010000948">
    <property type="protein sequence ID" value="CAA9585456.1"/>
    <property type="molecule type" value="Genomic_DNA"/>
</dbReference>
<evidence type="ECO:0000313" key="2">
    <source>
        <dbReference type="EMBL" id="CAA9585456.1"/>
    </source>
</evidence>
<proteinExistence type="predicted"/>
<dbReference type="AlphaFoldDB" id="A0A6J4VPP4"/>
<feature type="region of interest" description="Disordered" evidence="1">
    <location>
        <begin position="1"/>
        <end position="38"/>
    </location>
</feature>
<sequence length="38" mass="4260">MLHAMCRTGSVPRHRSTCGSDAARRQPGRDSQAHWPEL</sequence>
<accession>A0A6J4VPP4</accession>
<feature type="compositionally biased region" description="Basic and acidic residues" evidence="1">
    <location>
        <begin position="22"/>
        <end position="38"/>
    </location>
</feature>
<organism evidence="2">
    <name type="scientific">uncultured Thermomicrobiales bacterium</name>
    <dbReference type="NCBI Taxonomy" id="1645740"/>
    <lineage>
        <taxon>Bacteria</taxon>
        <taxon>Pseudomonadati</taxon>
        <taxon>Thermomicrobiota</taxon>
        <taxon>Thermomicrobia</taxon>
        <taxon>Thermomicrobiales</taxon>
        <taxon>environmental samples</taxon>
    </lineage>
</organism>
<evidence type="ECO:0000256" key="1">
    <source>
        <dbReference type="SAM" id="MobiDB-lite"/>
    </source>
</evidence>
<gene>
    <name evidence="2" type="ORF">AVDCRST_MAG88-3869</name>
</gene>
<protein>
    <submittedName>
        <fullName evidence="2">Uncharacterized protein</fullName>
    </submittedName>
</protein>